<feature type="transmembrane region" description="Helical" evidence="7">
    <location>
        <begin position="36"/>
        <end position="56"/>
    </location>
</feature>
<evidence type="ECO:0000256" key="7">
    <source>
        <dbReference type="SAM" id="Phobius"/>
    </source>
</evidence>
<feature type="transmembrane region" description="Helical" evidence="7">
    <location>
        <begin position="149"/>
        <end position="167"/>
    </location>
</feature>
<proteinExistence type="inferred from homology"/>
<evidence type="ECO:0000256" key="4">
    <source>
        <dbReference type="ARBA" id="ARBA00022989"/>
    </source>
</evidence>
<dbReference type="PANTHER" id="PTHR32322">
    <property type="entry name" value="INNER MEMBRANE TRANSPORTER"/>
    <property type="match status" value="1"/>
</dbReference>
<dbReference type="GO" id="GO:0016020">
    <property type="term" value="C:membrane"/>
    <property type="evidence" value="ECO:0007669"/>
    <property type="project" value="UniProtKB-SubCell"/>
</dbReference>
<evidence type="ECO:0000313" key="9">
    <source>
        <dbReference type="EMBL" id="GEB32629.1"/>
    </source>
</evidence>
<feature type="transmembrane region" description="Helical" evidence="7">
    <location>
        <begin position="206"/>
        <end position="223"/>
    </location>
</feature>
<dbReference type="InterPro" id="IPR037185">
    <property type="entry name" value="EmrE-like"/>
</dbReference>
<dbReference type="PANTHER" id="PTHR32322:SF2">
    <property type="entry name" value="EAMA DOMAIN-CONTAINING PROTEIN"/>
    <property type="match status" value="1"/>
</dbReference>
<feature type="domain" description="EamA" evidence="8">
    <location>
        <begin position="33"/>
        <end position="162"/>
    </location>
</feature>
<dbReference type="Proteomes" id="UP000316882">
    <property type="component" value="Unassembled WGS sequence"/>
</dbReference>
<feature type="domain" description="EamA" evidence="8">
    <location>
        <begin position="175"/>
        <end position="306"/>
    </location>
</feature>
<dbReference type="STRING" id="54914.AV540_07170"/>
<comment type="caution">
    <text evidence="9">The sequence shown here is derived from an EMBL/GenBank/DDBJ whole genome shotgun (WGS) entry which is preliminary data.</text>
</comment>
<dbReference type="InterPro" id="IPR000620">
    <property type="entry name" value="EamA_dom"/>
</dbReference>
<feature type="region of interest" description="Disordered" evidence="6">
    <location>
        <begin position="1"/>
        <end position="25"/>
    </location>
</feature>
<organism evidence="9 10">
    <name type="scientific">Brevibacillus parabrevis</name>
    <dbReference type="NCBI Taxonomy" id="54914"/>
    <lineage>
        <taxon>Bacteria</taxon>
        <taxon>Bacillati</taxon>
        <taxon>Bacillota</taxon>
        <taxon>Bacilli</taxon>
        <taxon>Bacillales</taxon>
        <taxon>Paenibacillaceae</taxon>
        <taxon>Brevibacillus</taxon>
    </lineage>
</organism>
<evidence type="ECO:0000259" key="8">
    <source>
        <dbReference type="Pfam" id="PF00892"/>
    </source>
</evidence>
<feature type="transmembrane region" description="Helical" evidence="7">
    <location>
        <begin position="277"/>
        <end position="307"/>
    </location>
</feature>
<evidence type="ECO:0000256" key="3">
    <source>
        <dbReference type="ARBA" id="ARBA00022692"/>
    </source>
</evidence>
<evidence type="ECO:0000256" key="2">
    <source>
        <dbReference type="ARBA" id="ARBA00007362"/>
    </source>
</evidence>
<reference evidence="9 10" key="1">
    <citation type="submission" date="2019-06" db="EMBL/GenBank/DDBJ databases">
        <title>Whole genome shotgun sequence of Brevibacillus parabrevis NBRC 12334.</title>
        <authorList>
            <person name="Hosoyama A."/>
            <person name="Uohara A."/>
            <person name="Ohji S."/>
            <person name="Ichikawa N."/>
        </authorList>
    </citation>
    <scope>NUCLEOTIDE SEQUENCE [LARGE SCALE GENOMIC DNA]</scope>
    <source>
        <strain evidence="9 10">NBRC 12334</strain>
    </source>
</reference>
<comment type="subcellular location">
    <subcellularLocation>
        <location evidence="1">Endomembrane system</location>
        <topology evidence="1">Multi-pass membrane protein</topology>
    </subcellularLocation>
</comment>
<keyword evidence="4 7" id="KW-1133">Transmembrane helix</keyword>
<evidence type="ECO:0000256" key="5">
    <source>
        <dbReference type="ARBA" id="ARBA00023136"/>
    </source>
</evidence>
<gene>
    <name evidence="9" type="ORF">BPA01_22090</name>
</gene>
<dbReference type="SUPFAM" id="SSF103481">
    <property type="entry name" value="Multidrug resistance efflux transporter EmrE"/>
    <property type="match status" value="2"/>
</dbReference>
<feature type="transmembrane region" description="Helical" evidence="7">
    <location>
        <begin position="235"/>
        <end position="257"/>
    </location>
</feature>
<feature type="compositionally biased region" description="Basic and acidic residues" evidence="6">
    <location>
        <begin position="1"/>
        <end position="24"/>
    </location>
</feature>
<dbReference type="InterPro" id="IPR050638">
    <property type="entry name" value="AA-Vitamin_Transporters"/>
</dbReference>
<evidence type="ECO:0000313" key="10">
    <source>
        <dbReference type="Proteomes" id="UP000316882"/>
    </source>
</evidence>
<keyword evidence="3 7" id="KW-0812">Transmembrane</keyword>
<sequence length="326" mass="34055">MKADSLPEEAHTKRAQDTPAHAKPDGGMTLEKAGMLYGLLGVCSFSLTLPVTKVVVTALSPASAGLGRALIAAILAALVLVFKRVPLPSLAQFSQLVLVSAGVVIGFPFFSSWAMERVPATHGAVIIALLPLATAGAAAFFAGERPGKTYWLSSIVACLTIIGYAVLSGFGALQWADLALLGAVVSAAIGYAVGGQLSKTLGGWQVISWSLIIAFPFLVVPIAGPLLTELQHASWTVWAGFGYISVVSMFLGFFAWYHGLALGGVARVSQTQYFQPFLSIIASWLLLSEPFTWGAVLATVIVVLAVAKGKNASVTVKQPAPSTNSR</sequence>
<evidence type="ECO:0000256" key="1">
    <source>
        <dbReference type="ARBA" id="ARBA00004127"/>
    </source>
</evidence>
<dbReference type="EMBL" id="BJMH01000008">
    <property type="protein sequence ID" value="GEB32629.1"/>
    <property type="molecule type" value="Genomic_DNA"/>
</dbReference>
<dbReference type="AlphaFoldDB" id="A0A4Y3PNE7"/>
<dbReference type="Pfam" id="PF00892">
    <property type="entry name" value="EamA"/>
    <property type="match status" value="2"/>
</dbReference>
<feature type="transmembrane region" description="Helical" evidence="7">
    <location>
        <begin position="120"/>
        <end position="142"/>
    </location>
</feature>
<accession>A0A4Y3PNE7</accession>
<protein>
    <submittedName>
        <fullName evidence="9">Multidrug DMT transporter permease</fullName>
    </submittedName>
</protein>
<feature type="transmembrane region" description="Helical" evidence="7">
    <location>
        <begin position="173"/>
        <end position="194"/>
    </location>
</feature>
<evidence type="ECO:0000256" key="6">
    <source>
        <dbReference type="SAM" id="MobiDB-lite"/>
    </source>
</evidence>
<keyword evidence="10" id="KW-1185">Reference proteome</keyword>
<feature type="transmembrane region" description="Helical" evidence="7">
    <location>
        <begin position="62"/>
        <end position="81"/>
    </location>
</feature>
<keyword evidence="5 7" id="KW-0472">Membrane</keyword>
<name>A0A4Y3PNE7_BREPA</name>
<feature type="transmembrane region" description="Helical" evidence="7">
    <location>
        <begin position="93"/>
        <end position="114"/>
    </location>
</feature>
<comment type="similarity">
    <text evidence="2">Belongs to the EamA transporter family.</text>
</comment>